<dbReference type="Proteomes" id="UP001595817">
    <property type="component" value="Unassembled WGS sequence"/>
</dbReference>
<dbReference type="EMBL" id="JBHSEC010000007">
    <property type="protein sequence ID" value="MFC4410101.1"/>
    <property type="molecule type" value="Genomic_DNA"/>
</dbReference>
<dbReference type="InterPro" id="IPR002364">
    <property type="entry name" value="Quin_OxRdtase/zeta-crystal_CS"/>
</dbReference>
<reference evidence="3" key="1">
    <citation type="journal article" date="2019" name="Int. J. Syst. Evol. Microbiol.">
        <title>The Global Catalogue of Microorganisms (GCM) 10K type strain sequencing project: providing services to taxonomists for standard genome sequencing and annotation.</title>
        <authorList>
            <consortium name="The Broad Institute Genomics Platform"/>
            <consortium name="The Broad Institute Genome Sequencing Center for Infectious Disease"/>
            <person name="Wu L."/>
            <person name="Ma J."/>
        </authorList>
    </citation>
    <scope>NUCLEOTIDE SEQUENCE [LARGE SCALE GENOMIC DNA]</scope>
    <source>
        <strain evidence="3">CCUG 59778</strain>
    </source>
</reference>
<dbReference type="RefSeq" id="WP_378153567.1">
    <property type="nucleotide sequence ID" value="NZ_JBHSEC010000007.1"/>
</dbReference>
<name>A0ABV8X2E7_9LACT</name>
<evidence type="ECO:0000259" key="1">
    <source>
        <dbReference type="SMART" id="SM00829"/>
    </source>
</evidence>
<dbReference type="Pfam" id="PF08240">
    <property type="entry name" value="ADH_N"/>
    <property type="match status" value="1"/>
</dbReference>
<dbReference type="InterPro" id="IPR052733">
    <property type="entry name" value="Chloroplast_QOR"/>
</dbReference>
<dbReference type="InterPro" id="IPR020843">
    <property type="entry name" value="ER"/>
</dbReference>
<evidence type="ECO:0000313" key="3">
    <source>
        <dbReference type="Proteomes" id="UP001595817"/>
    </source>
</evidence>
<dbReference type="PROSITE" id="PS01162">
    <property type="entry name" value="QOR_ZETA_CRYSTAL"/>
    <property type="match status" value="1"/>
</dbReference>
<dbReference type="InterPro" id="IPR036291">
    <property type="entry name" value="NAD(P)-bd_dom_sf"/>
</dbReference>
<evidence type="ECO:0000313" key="2">
    <source>
        <dbReference type="EMBL" id="MFC4410101.1"/>
    </source>
</evidence>
<dbReference type="Gene3D" id="3.90.180.10">
    <property type="entry name" value="Medium-chain alcohol dehydrogenases, catalytic domain"/>
    <property type="match status" value="1"/>
</dbReference>
<gene>
    <name evidence="2" type="ORF">ACFOZY_06570</name>
</gene>
<protein>
    <submittedName>
        <fullName evidence="2">NAD(P)-dependent alcohol dehydrogenase</fullName>
    </submittedName>
</protein>
<dbReference type="SUPFAM" id="SSF51735">
    <property type="entry name" value="NAD(P)-binding Rossmann-fold domains"/>
    <property type="match status" value="1"/>
</dbReference>
<keyword evidence="3" id="KW-1185">Reference proteome</keyword>
<dbReference type="SUPFAM" id="SSF50129">
    <property type="entry name" value="GroES-like"/>
    <property type="match status" value="1"/>
</dbReference>
<comment type="caution">
    <text evidence="2">The sequence shown here is derived from an EMBL/GenBank/DDBJ whole genome shotgun (WGS) entry which is preliminary data.</text>
</comment>
<dbReference type="Pfam" id="PF13602">
    <property type="entry name" value="ADH_zinc_N_2"/>
    <property type="match status" value="1"/>
</dbReference>
<accession>A0ABV8X2E7</accession>
<feature type="domain" description="Enoyl reductase (ER)" evidence="1">
    <location>
        <begin position="39"/>
        <end position="349"/>
    </location>
</feature>
<proteinExistence type="predicted"/>
<dbReference type="PANTHER" id="PTHR44013">
    <property type="entry name" value="ZINC-TYPE ALCOHOL DEHYDROGENASE-LIKE PROTEIN C16A3.02C"/>
    <property type="match status" value="1"/>
</dbReference>
<dbReference type="InterPro" id="IPR013154">
    <property type="entry name" value="ADH-like_N"/>
</dbReference>
<dbReference type="PANTHER" id="PTHR44013:SF1">
    <property type="entry name" value="ZINC-TYPE ALCOHOL DEHYDROGENASE-LIKE PROTEIN C16A3.02C"/>
    <property type="match status" value="1"/>
</dbReference>
<sequence>MTRTARPLTIQYVSLHILKKVNPNERRELVKAIFYEKYGTPDVLTMKEVDIPQPQDHEVLVKVHAASLNYGNLVLLKGEPFLARFAFGLTKPKYTIPGGDVAGKVEAVGKDVTLFKTGDEVFGDLSASGWGAFAEYVAVPESSLVLKSSNMTFEEAASVPMAAVTALQALRDKGQIEPGKKVLINGASGGVGTFAVQIAKSFGAEVTAVCSTNNVEIARSIGADYVIDYKQEDFTKKAEKYDLIIGANGNHPITAYKRVLKPNGRFVHVGGSGTQMFQTMSLGPIISMTGSRKMLGFLQRANKQDLLYVKELLEAGKVKATIDRTYSFDEVPEAFRYFEKGHAKGKVVITINQ</sequence>
<dbReference type="SMART" id="SM00829">
    <property type="entry name" value="PKS_ER"/>
    <property type="match status" value="1"/>
</dbReference>
<dbReference type="CDD" id="cd08267">
    <property type="entry name" value="MDR1"/>
    <property type="match status" value="1"/>
</dbReference>
<dbReference type="InterPro" id="IPR011032">
    <property type="entry name" value="GroES-like_sf"/>
</dbReference>
<dbReference type="Gene3D" id="3.40.50.720">
    <property type="entry name" value="NAD(P)-binding Rossmann-like Domain"/>
    <property type="match status" value="1"/>
</dbReference>
<organism evidence="2 3">
    <name type="scientific">Chungangia koreensis</name>
    <dbReference type="NCBI Taxonomy" id="752657"/>
    <lineage>
        <taxon>Bacteria</taxon>
        <taxon>Bacillati</taxon>
        <taxon>Bacillota</taxon>
        <taxon>Bacilli</taxon>
        <taxon>Lactobacillales</taxon>
        <taxon>Chungangia</taxon>
    </lineage>
</organism>